<keyword evidence="1" id="KW-0812">Transmembrane</keyword>
<accession>A0A9X2YSL4</accession>
<name>A0A9X2YSL4_9MYCO</name>
<keyword evidence="3" id="KW-1185">Reference proteome</keyword>
<gene>
    <name evidence="2" type="ORF">H7I41_18590</name>
</gene>
<evidence type="ECO:0000256" key="1">
    <source>
        <dbReference type="SAM" id="Phobius"/>
    </source>
</evidence>
<protein>
    <submittedName>
        <fullName evidence="2">Uncharacterized protein</fullName>
    </submittedName>
</protein>
<organism evidence="2 3">
    <name type="scientific">[Mycobacterium] manitobense</name>
    <dbReference type="NCBI Taxonomy" id="190147"/>
    <lineage>
        <taxon>Bacteria</taxon>
        <taxon>Bacillati</taxon>
        <taxon>Actinomycetota</taxon>
        <taxon>Actinomycetes</taxon>
        <taxon>Mycobacteriales</taxon>
        <taxon>Mycobacteriaceae</taxon>
        <taxon>Mycolicibacterium</taxon>
    </lineage>
</organism>
<reference evidence="2" key="2">
    <citation type="journal article" date="2022" name="BMC Genomics">
        <title>Comparative genome analysis of mycobacteria focusing on tRNA and non-coding RNA.</title>
        <authorList>
            <person name="Behra P.R.K."/>
            <person name="Pettersson B.M.F."/>
            <person name="Ramesh M."/>
            <person name="Das S."/>
            <person name="Dasgupta S."/>
            <person name="Kirsebom L.A."/>
        </authorList>
    </citation>
    <scope>NUCLEOTIDE SEQUENCE</scope>
    <source>
        <strain evidence="2">DSM 44615</strain>
    </source>
</reference>
<dbReference type="Proteomes" id="UP001140293">
    <property type="component" value="Unassembled WGS sequence"/>
</dbReference>
<evidence type="ECO:0000313" key="2">
    <source>
        <dbReference type="EMBL" id="MCV7171927.1"/>
    </source>
</evidence>
<keyword evidence="1" id="KW-1133">Transmembrane helix</keyword>
<dbReference type="RefSeq" id="WP_264014097.1">
    <property type="nucleotide sequence ID" value="NZ_JACKSJ010000148.1"/>
</dbReference>
<dbReference type="EMBL" id="JACKSJ010000148">
    <property type="protein sequence ID" value="MCV7171927.1"/>
    <property type="molecule type" value="Genomic_DNA"/>
</dbReference>
<dbReference type="AlphaFoldDB" id="A0A9X2YSL4"/>
<keyword evidence="1" id="KW-0472">Membrane</keyword>
<proteinExistence type="predicted"/>
<evidence type="ECO:0000313" key="3">
    <source>
        <dbReference type="Proteomes" id="UP001140293"/>
    </source>
</evidence>
<reference evidence="2" key="1">
    <citation type="submission" date="2020-07" db="EMBL/GenBank/DDBJ databases">
        <authorList>
            <person name="Pettersson B.M.F."/>
            <person name="Behra P.R.K."/>
            <person name="Ramesh M."/>
            <person name="Das S."/>
            <person name="Dasgupta S."/>
            <person name="Kirsebom L.A."/>
        </authorList>
    </citation>
    <scope>NUCLEOTIDE SEQUENCE</scope>
    <source>
        <strain evidence="2">DSM 44615</strain>
    </source>
</reference>
<sequence>MESYVAGEVAYLSSPGFARAVGGAMGRVAPATVLVTQNGTSPVLTITGIAPTGDAAVEAVDTAIDVYRRQLKRRIDEQLSSVLPRLDGWERSADGATDGARAVEVQNLREVILLQAAESVALEVVQTPTVDDAANNSLAIAVLFGGLVGGLLVILGLTAIRNRSNRLRSAAEVLDMVDGLIVPAVELRDSHESANGRAVLARTLYAQCRGSTPIRVIVVIGASRRSETKTVASLLEFAAAENGSVTRVRLDRASVLMLSAKNGGGAMIVDAGAIGDSALTAEAIGAATDLIVVGRLNVDTVPQILAVRSATASSSLPLLAVFTYRQWWSPTRSHNSTMAYWPAQAKTPVSHKSGLADVPAR</sequence>
<feature type="transmembrane region" description="Helical" evidence="1">
    <location>
        <begin position="138"/>
        <end position="160"/>
    </location>
</feature>
<comment type="caution">
    <text evidence="2">The sequence shown here is derived from an EMBL/GenBank/DDBJ whole genome shotgun (WGS) entry which is preliminary data.</text>
</comment>